<protein>
    <recommendedName>
        <fullName evidence="2">Transposase IS701-like DDE domain-containing protein</fullName>
    </recommendedName>
</protein>
<dbReference type="Proteomes" id="UP001499843">
    <property type="component" value="Unassembled WGS sequence"/>
</dbReference>
<accession>A0ABN3CWC3</accession>
<name>A0ABN3CWC3_9ACTN</name>
<evidence type="ECO:0000256" key="1">
    <source>
        <dbReference type="SAM" id="MobiDB-lite"/>
    </source>
</evidence>
<dbReference type="Pfam" id="PF13546">
    <property type="entry name" value="DDE_5"/>
    <property type="match status" value="1"/>
</dbReference>
<dbReference type="EMBL" id="BAAAQX010000035">
    <property type="protein sequence ID" value="GAA2213808.1"/>
    <property type="molecule type" value="Genomic_DNA"/>
</dbReference>
<keyword evidence="4" id="KW-1185">Reference proteome</keyword>
<feature type="domain" description="Transposase IS701-like DDE" evidence="2">
    <location>
        <begin position="2"/>
        <end position="70"/>
    </location>
</feature>
<evidence type="ECO:0000259" key="2">
    <source>
        <dbReference type="Pfam" id="PF13546"/>
    </source>
</evidence>
<organism evidence="3 4">
    <name type="scientific">Nonomuraea monospora</name>
    <dbReference type="NCBI Taxonomy" id="568818"/>
    <lineage>
        <taxon>Bacteria</taxon>
        <taxon>Bacillati</taxon>
        <taxon>Actinomycetota</taxon>
        <taxon>Actinomycetes</taxon>
        <taxon>Streptosporangiales</taxon>
        <taxon>Streptosporangiaceae</taxon>
        <taxon>Nonomuraea</taxon>
    </lineage>
</organism>
<sequence length="95" mass="10422">MLIVTDAGYDIIRLAYVLRDLPVELLGRIRSDRVLHRPASSREEFLRAHPGGGRPPKKTFSPSARVATPTIPQEKPPCRSSTSPPGTPGAVRLRL</sequence>
<comment type="caution">
    <text evidence="3">The sequence shown here is derived from an EMBL/GenBank/DDBJ whole genome shotgun (WGS) entry which is preliminary data.</text>
</comment>
<reference evidence="3 4" key="1">
    <citation type="journal article" date="2019" name="Int. J. Syst. Evol. Microbiol.">
        <title>The Global Catalogue of Microorganisms (GCM) 10K type strain sequencing project: providing services to taxonomists for standard genome sequencing and annotation.</title>
        <authorList>
            <consortium name="The Broad Institute Genomics Platform"/>
            <consortium name="The Broad Institute Genome Sequencing Center for Infectious Disease"/>
            <person name="Wu L."/>
            <person name="Ma J."/>
        </authorList>
    </citation>
    <scope>NUCLEOTIDE SEQUENCE [LARGE SCALE GENOMIC DNA]</scope>
    <source>
        <strain evidence="3 4">JCM 16114</strain>
    </source>
</reference>
<gene>
    <name evidence="3" type="ORF">GCM10009850_092710</name>
</gene>
<evidence type="ECO:0000313" key="3">
    <source>
        <dbReference type="EMBL" id="GAA2213808.1"/>
    </source>
</evidence>
<dbReference type="InterPro" id="IPR038721">
    <property type="entry name" value="IS701-like_DDE_dom"/>
</dbReference>
<evidence type="ECO:0000313" key="4">
    <source>
        <dbReference type="Proteomes" id="UP001499843"/>
    </source>
</evidence>
<proteinExistence type="predicted"/>
<feature type="region of interest" description="Disordered" evidence="1">
    <location>
        <begin position="41"/>
        <end position="95"/>
    </location>
</feature>